<name>O01508_CAEEL</name>
<dbReference type="STRING" id="6239.C48B6.4.1"/>
<gene>
    <name evidence="2 4" type="ORF">C48B6.4</name>
    <name evidence="2" type="ORF">CELE_C48B6.4</name>
</gene>
<dbReference type="InterPro" id="IPR052782">
    <property type="entry name" value="Oocyte-zygote_transition_reg"/>
</dbReference>
<dbReference type="Pfam" id="PF00102">
    <property type="entry name" value="Y_phosphatase"/>
    <property type="match status" value="2"/>
</dbReference>
<evidence type="ECO:0000313" key="4">
    <source>
        <dbReference type="WormBase" id="C48B6.4"/>
    </source>
</evidence>
<dbReference type="PROSITE" id="PS50055">
    <property type="entry name" value="TYR_PHOSPHATASE_PTP"/>
    <property type="match status" value="1"/>
</dbReference>
<feature type="domain" description="Tyrosine-protein phosphatase" evidence="1">
    <location>
        <begin position="456"/>
        <end position="588"/>
    </location>
</feature>
<evidence type="ECO:0000313" key="2">
    <source>
        <dbReference type="EMBL" id="CCD67581.1"/>
    </source>
</evidence>
<dbReference type="HOGENOM" id="CLU_438912_0_0_1"/>
<dbReference type="CTD" id="183570"/>
<dbReference type="AlphaFoldDB" id="O01508"/>
<dbReference type="Bgee" id="WBGene00016742">
    <property type="expression patterns" value="Expressed in material anatomical entity and 2 other cell types or tissues"/>
</dbReference>
<evidence type="ECO:0000259" key="1">
    <source>
        <dbReference type="PROSITE" id="PS50055"/>
    </source>
</evidence>
<dbReference type="Gene3D" id="3.90.190.10">
    <property type="entry name" value="Protein tyrosine phosphatase superfamily"/>
    <property type="match status" value="2"/>
</dbReference>
<evidence type="ECO:0000313" key="3">
    <source>
        <dbReference type="Proteomes" id="UP000001940"/>
    </source>
</evidence>
<dbReference type="GO" id="GO:0004725">
    <property type="term" value="F:protein tyrosine phosphatase activity"/>
    <property type="evidence" value="ECO:0007669"/>
    <property type="project" value="InterPro"/>
</dbReference>
<protein>
    <submittedName>
        <fullName evidence="2">Tyrosine-protein phosphatase domain-containing protein</fullName>
    </submittedName>
</protein>
<proteinExistence type="predicted"/>
<reference evidence="2 3" key="1">
    <citation type="journal article" date="1998" name="Science">
        <title>Genome sequence of the nematode C. elegans: a platform for investigating biology.</title>
        <authorList>
            <consortium name="The C. elegans sequencing consortium"/>
            <person name="Sulson J.E."/>
            <person name="Waterston R."/>
        </authorList>
    </citation>
    <scope>NUCLEOTIDE SEQUENCE [LARGE SCALE GENOMIC DNA]</scope>
    <source>
        <strain evidence="2 3">Bristol N2</strain>
    </source>
</reference>
<dbReference type="RefSeq" id="NP_491968.1">
    <property type="nucleotide sequence ID" value="NM_059567.2"/>
</dbReference>
<dbReference type="SUPFAM" id="SSF52799">
    <property type="entry name" value="(Phosphotyrosine protein) phosphatases II"/>
    <property type="match status" value="2"/>
</dbReference>
<dbReference type="PaxDb" id="6239-C48B6.4"/>
<dbReference type="EMBL" id="BX284601">
    <property type="protein sequence ID" value="CCD67581.1"/>
    <property type="molecule type" value="Genomic_DNA"/>
</dbReference>
<dbReference type="PANTHER" id="PTHR46163:SF23">
    <property type="entry name" value="PROTEIN-TYROSINE PHOSPHATASE-RELATED"/>
    <property type="match status" value="1"/>
</dbReference>
<dbReference type="KEGG" id="cel:CELE_C48B6.4"/>
<organism evidence="2 3">
    <name type="scientific">Caenorhabditis elegans</name>
    <dbReference type="NCBI Taxonomy" id="6239"/>
    <lineage>
        <taxon>Eukaryota</taxon>
        <taxon>Metazoa</taxon>
        <taxon>Ecdysozoa</taxon>
        <taxon>Nematoda</taxon>
        <taxon>Chromadorea</taxon>
        <taxon>Rhabditida</taxon>
        <taxon>Rhabditina</taxon>
        <taxon>Rhabditomorpha</taxon>
        <taxon>Rhabditoidea</taxon>
        <taxon>Rhabditidae</taxon>
        <taxon>Peloderinae</taxon>
        <taxon>Caenorhabditis</taxon>
    </lineage>
</organism>
<dbReference type="AGR" id="WB:WBGene00016742"/>
<dbReference type="InterPro" id="IPR000242">
    <property type="entry name" value="PTP_cat"/>
</dbReference>
<sequence length="623" mass="71482">MGAKSSKKAKISPPADRYYTKVDIESGPAVVAKSQDFILEVPVIPETCEESIPDSRISRDVSEVSRVSSGSEVDVTGSGVDDEHLDIQSSDDSVESIFDPLLYLANQGIDVTHSNIRELVCSENYREFLKQRKTMLTPKELFELEHGRIPGNYGKSKPKEEILKEIDELECKADDLLTDLSDDENGWPKYDMNALLEKYENHKDSEPNLLIPTKEDYERDKKTCCQQVLNSYEFDMVESSINGHGLEFECLGPDATRTQDFWTQCHKDRISLITMFGKFLEKRGANCKQYIPDDKQEILKCGQIIVRRLTDPEYPYRHCKIQKFAVRCKLVPENYGWYVVWHCQRDIQEYPSKDYTKEDEEFENLRKDLLNDMPTQHWLFHGPMQFSPLRDRLVERNSYLIEKKGSSVPDFVTQPIQAANARKALYEKSCYLGFLTSSSSQISLSGCQSRQIGGADEVENLVKLETEEFDLQKSLGSYPIQSQNRLNNVIQIYANSPDPEQTQDFWQMILHKGIPTIHTISDLDPEETANCASYFPYGSESEKSCGIYTVKRLGIETQLSMNLKKQQLLIFKMGESEYQNVVNVTHFHEIVKNQVTDSKVRNIEIINEHVSRQSNPQLLIHGP</sequence>
<dbReference type="GeneID" id="183570"/>
<dbReference type="InParanoid" id="O01508"/>
<dbReference type="UCSC" id="C48B6.4">
    <property type="organism name" value="c. elegans"/>
</dbReference>
<dbReference type="WormBase" id="C48B6.4">
    <property type="protein sequence ID" value="CE08806"/>
    <property type="gene ID" value="WBGene00016742"/>
</dbReference>
<dbReference type="InterPro" id="IPR029021">
    <property type="entry name" value="Prot-tyrosine_phosphatase-like"/>
</dbReference>
<dbReference type="eggNOG" id="ENOG502TG7I">
    <property type="taxonomic scope" value="Eukaryota"/>
</dbReference>
<dbReference type="PIR" id="T28921">
    <property type="entry name" value="T28921"/>
</dbReference>
<dbReference type="FunCoup" id="O01508">
    <property type="interactions" value="171"/>
</dbReference>
<accession>O01508</accession>
<dbReference type="OrthoDB" id="5870945at2759"/>
<keyword evidence="3" id="KW-1185">Reference proteome</keyword>
<dbReference type="PANTHER" id="PTHR46163">
    <property type="entry name" value="TYROSINE-PROTEIN PHOSPHATASE-RELATED"/>
    <property type="match status" value="1"/>
</dbReference>
<dbReference type="Proteomes" id="UP000001940">
    <property type="component" value="Chromosome I"/>
</dbReference>